<dbReference type="PIRSF" id="PIRSF029171">
    <property type="entry name" value="Esterase_LipA"/>
    <property type="match status" value="1"/>
</dbReference>
<proteinExistence type="predicted"/>
<dbReference type="Proteomes" id="UP000541185">
    <property type="component" value="Unassembled WGS sequence"/>
</dbReference>
<dbReference type="EMBL" id="JABBFX010000001">
    <property type="protein sequence ID" value="NML43612.1"/>
    <property type="molecule type" value="Genomic_DNA"/>
</dbReference>
<dbReference type="Gene3D" id="3.40.50.1820">
    <property type="entry name" value="alpha/beta hydrolase"/>
    <property type="match status" value="2"/>
</dbReference>
<evidence type="ECO:0000313" key="3">
    <source>
        <dbReference type="Proteomes" id="UP000541185"/>
    </source>
</evidence>
<dbReference type="GO" id="GO:0004806">
    <property type="term" value="F:triacylglycerol lipase activity"/>
    <property type="evidence" value="ECO:0007669"/>
    <property type="project" value="InterPro"/>
</dbReference>
<dbReference type="InterPro" id="IPR005152">
    <property type="entry name" value="Lipase_secreted"/>
</dbReference>
<dbReference type="PROSITE" id="PS51257">
    <property type="entry name" value="PROKAR_LIPOPROTEIN"/>
    <property type="match status" value="1"/>
</dbReference>
<comment type="caution">
    <text evidence="2">The sequence shown here is derived from an EMBL/GenBank/DDBJ whole genome shotgun (WGS) entry which is preliminary data.</text>
</comment>
<keyword evidence="1" id="KW-0732">Signal</keyword>
<organism evidence="2 3">
    <name type="scientific">Ramlibacter agri</name>
    <dbReference type="NCBI Taxonomy" id="2728837"/>
    <lineage>
        <taxon>Bacteria</taxon>
        <taxon>Pseudomonadati</taxon>
        <taxon>Pseudomonadota</taxon>
        <taxon>Betaproteobacteria</taxon>
        <taxon>Burkholderiales</taxon>
        <taxon>Comamonadaceae</taxon>
        <taxon>Ramlibacter</taxon>
    </lineage>
</organism>
<accession>A0A848H1S6</accession>
<feature type="chain" id="PRO_5032725758" evidence="1">
    <location>
        <begin position="23"/>
        <end position="424"/>
    </location>
</feature>
<reference evidence="2 3" key="1">
    <citation type="submission" date="2020-04" db="EMBL/GenBank/DDBJ databases">
        <title>Ramlibacter sp. G-1-2-2 isolated from soil.</title>
        <authorList>
            <person name="Dahal R.H."/>
        </authorList>
    </citation>
    <scope>NUCLEOTIDE SEQUENCE [LARGE SCALE GENOMIC DNA]</scope>
    <source>
        <strain evidence="2 3">G-1-2-2</strain>
    </source>
</reference>
<dbReference type="GO" id="GO:0016042">
    <property type="term" value="P:lipid catabolic process"/>
    <property type="evidence" value="ECO:0007669"/>
    <property type="project" value="InterPro"/>
</dbReference>
<evidence type="ECO:0000313" key="2">
    <source>
        <dbReference type="EMBL" id="NML43612.1"/>
    </source>
</evidence>
<feature type="signal peptide" evidence="1">
    <location>
        <begin position="1"/>
        <end position="22"/>
    </location>
</feature>
<sequence length="424" mass="44485">MSMKKLLVATAMAALLAACASAPTHGVLPTGLAAGDHVLSPFYAWSGALPAQPGVMLRSEPQPPQPEFTAASVQQRILYTSTDARWQSGVLPVSGTLYLPRGEPPRGGWPLVAWAHGTLGVADACAPSWTGHRPRDASYLNRWLEQGFAVVATDYQGLGGPGPHPYGFWEAEGRSLLDGARAALAAYPGRIANELVITGQSQGSGSSIGASRIAASYAPELRLRATIATGVLPSFPDGPYQAPEAAPSPNGPVRFPMLRLVGGSIPDGGPSAESLVTPQALPMLQMARETCVDEMRGYEQQHGLNAGNAFTRDPAAFDALLTKTSQMSLVRLPAPLFLGTGLADRTIPPRRQYAAVAALCKAGNPLVWKTYAGITHNGGVNAAFDDELRFVRGVFANQLQASNCTTIAEPGAPQAVTAGIRFND</sequence>
<dbReference type="Pfam" id="PF03583">
    <property type="entry name" value="LIP"/>
    <property type="match status" value="1"/>
</dbReference>
<dbReference type="PANTHER" id="PTHR34853">
    <property type="match status" value="1"/>
</dbReference>
<protein>
    <submittedName>
        <fullName evidence="2">Lipase</fullName>
    </submittedName>
</protein>
<dbReference type="AlphaFoldDB" id="A0A848H1S6"/>
<dbReference type="SUPFAM" id="SSF53474">
    <property type="entry name" value="alpha/beta-Hydrolases"/>
    <property type="match status" value="1"/>
</dbReference>
<name>A0A848H1S6_9BURK</name>
<dbReference type="PANTHER" id="PTHR34853:SF1">
    <property type="entry name" value="LIPASE 5"/>
    <property type="match status" value="1"/>
</dbReference>
<gene>
    <name evidence="2" type="ORF">HHL11_07615</name>
</gene>
<evidence type="ECO:0000256" key="1">
    <source>
        <dbReference type="SAM" id="SignalP"/>
    </source>
</evidence>
<dbReference type="InterPro" id="IPR029058">
    <property type="entry name" value="AB_hydrolase_fold"/>
</dbReference>
<keyword evidence="3" id="KW-1185">Reference proteome</keyword>